<feature type="domain" description="Helicase ATP-binding" evidence="5">
    <location>
        <begin position="35"/>
        <end position="223"/>
    </location>
</feature>
<dbReference type="PROSITE" id="PS51194">
    <property type="entry name" value="HELICASE_CTER"/>
    <property type="match status" value="1"/>
</dbReference>
<dbReference type="Pfam" id="PF08148">
    <property type="entry name" value="DSHCT"/>
    <property type="match status" value="1"/>
</dbReference>
<keyword evidence="3" id="KW-0347">Helicase</keyword>
<dbReference type="PANTHER" id="PTHR12131">
    <property type="entry name" value="ATP-DEPENDENT RNA AND DNA HELICASE"/>
    <property type="match status" value="1"/>
</dbReference>
<dbReference type="InterPro" id="IPR011545">
    <property type="entry name" value="DEAD/DEAH_box_helicase_dom"/>
</dbReference>
<dbReference type="Pfam" id="PF00271">
    <property type="entry name" value="Helicase_C"/>
    <property type="match status" value="1"/>
</dbReference>
<evidence type="ECO:0000259" key="5">
    <source>
        <dbReference type="PROSITE" id="PS51192"/>
    </source>
</evidence>
<evidence type="ECO:0000259" key="6">
    <source>
        <dbReference type="PROSITE" id="PS51194"/>
    </source>
</evidence>
<dbReference type="InterPro" id="IPR012961">
    <property type="entry name" value="Ski2/MTR4_C"/>
</dbReference>
<evidence type="ECO:0000313" key="7">
    <source>
        <dbReference type="EMBL" id="QHT27016.1"/>
    </source>
</evidence>
<evidence type="ECO:0000256" key="4">
    <source>
        <dbReference type="ARBA" id="ARBA00022840"/>
    </source>
</evidence>
<dbReference type="InterPro" id="IPR027417">
    <property type="entry name" value="P-loop_NTPase"/>
</dbReference>
<dbReference type="PROSITE" id="PS51192">
    <property type="entry name" value="HELICASE_ATP_BIND_1"/>
    <property type="match status" value="1"/>
</dbReference>
<proteinExistence type="predicted"/>
<dbReference type="GO" id="GO:0005524">
    <property type="term" value="F:ATP binding"/>
    <property type="evidence" value="ECO:0007669"/>
    <property type="project" value="UniProtKB-KW"/>
</dbReference>
<protein>
    <recommendedName>
        <fullName evidence="8">Helicase ATP-binding domain-containing protein</fullName>
    </recommendedName>
</protein>
<organism evidence="7">
    <name type="scientific">viral metagenome</name>
    <dbReference type="NCBI Taxonomy" id="1070528"/>
    <lineage>
        <taxon>unclassified sequences</taxon>
        <taxon>metagenomes</taxon>
        <taxon>organismal metagenomes</taxon>
    </lineage>
</organism>
<keyword evidence="4" id="KW-0067">ATP-binding</keyword>
<reference evidence="7" key="1">
    <citation type="journal article" date="2020" name="Nature">
        <title>Giant virus diversity and host interactions through global metagenomics.</title>
        <authorList>
            <person name="Schulz F."/>
            <person name="Roux S."/>
            <person name="Paez-Espino D."/>
            <person name="Jungbluth S."/>
            <person name="Walsh D.A."/>
            <person name="Denef V.J."/>
            <person name="McMahon K.D."/>
            <person name="Konstantinidis K.T."/>
            <person name="Eloe-Fadrosh E.A."/>
            <person name="Kyrpides N.C."/>
            <person name="Woyke T."/>
        </authorList>
    </citation>
    <scope>NUCLEOTIDE SEQUENCE</scope>
    <source>
        <strain evidence="7">GVMAG-M-3300023179-2</strain>
    </source>
</reference>
<evidence type="ECO:0000256" key="2">
    <source>
        <dbReference type="ARBA" id="ARBA00022801"/>
    </source>
</evidence>
<evidence type="ECO:0000256" key="3">
    <source>
        <dbReference type="ARBA" id="ARBA00022806"/>
    </source>
</evidence>
<dbReference type="GO" id="GO:0004386">
    <property type="term" value="F:helicase activity"/>
    <property type="evidence" value="ECO:0007669"/>
    <property type="project" value="UniProtKB-KW"/>
</dbReference>
<dbReference type="SMART" id="SM00490">
    <property type="entry name" value="HELICc"/>
    <property type="match status" value="1"/>
</dbReference>
<dbReference type="GO" id="GO:0016787">
    <property type="term" value="F:hydrolase activity"/>
    <property type="evidence" value="ECO:0007669"/>
    <property type="project" value="UniProtKB-KW"/>
</dbReference>
<dbReference type="GO" id="GO:0003676">
    <property type="term" value="F:nucleic acid binding"/>
    <property type="evidence" value="ECO:0007669"/>
    <property type="project" value="InterPro"/>
</dbReference>
<dbReference type="EMBL" id="MN739807">
    <property type="protein sequence ID" value="QHT27016.1"/>
    <property type="molecule type" value="Genomic_DNA"/>
</dbReference>
<dbReference type="InterPro" id="IPR001650">
    <property type="entry name" value="Helicase_C-like"/>
</dbReference>
<evidence type="ECO:0000256" key="1">
    <source>
        <dbReference type="ARBA" id="ARBA00022741"/>
    </source>
</evidence>
<dbReference type="Pfam" id="PF00270">
    <property type="entry name" value="DEAD"/>
    <property type="match status" value="1"/>
</dbReference>
<name>A0A6C0ECW2_9ZZZZ</name>
<keyword evidence="1" id="KW-0547">Nucleotide-binding</keyword>
<dbReference type="SUPFAM" id="SSF52540">
    <property type="entry name" value="P-loop containing nucleoside triphosphate hydrolases"/>
    <property type="match status" value="1"/>
</dbReference>
<evidence type="ECO:0008006" key="8">
    <source>
        <dbReference type="Google" id="ProtNLM"/>
    </source>
</evidence>
<dbReference type="SMART" id="SM00487">
    <property type="entry name" value="DEXDc"/>
    <property type="match status" value="1"/>
</dbReference>
<sequence length="795" mass="91734">MNNFVEIHTNDYTQDLPPKYFDFSYPLDNFQLHGCKAISDNDNLLVTAHTGSGKTALALYAIAKTLSEGKKVIYTSPIKSLSNQKYAEFKEHFTSIGILTGDIKVNPIADLLIMTAEILRNSLLRENNNELNEKKSLDISPTDNIDTNNSALFINNTWTFKAIDIGCVILDEVHFINNPERGKIWEEIIMNLDNKIQLVMLSATITGAEEMAYWIGQLKQKKCHITSTLKRPVPLQHGIWSIDNEITYFLIGDKDWKNGIWTEKANEIKKYYSKNNFSIDIFFKCIKYLYDNNLTPTTVFLLNKLLIEQYAKNIPYSFVSLEESCNIENIWNKHLNKYAKLYESLNEWNNLKNLVLKGIGFHHAGMIPLLKEIVEILYSKGLIKILLATETFAMGVNFPTKTVVFCETCKMKRVLRSEEYGQMAGRAGRRGLDDIGHVIILPGKNFLSENDAKNMILSKPQKISSKLEIDPIYILKYLANNISLSNCNNSLFKYQNISDNVILNNKNNNNEIEQIENEFKLNDDSLGTCYDLLKLINKYDIGIKLAPKTAKIYQAEKKKLLDKLNIKDINIINTYVKLKSNIKEKNMNKIDQQISIIINFLRNLNYIDENNRLTKIAKIISEVNEINPYLLGTVYNHLHKLEFSEIVALLSIFISENKNNDEIYVNDLNCSNICKDIIDDIKKSVETFCKLENDINNILPYPVWMNWKIDLSMFNSVKIWSMEINNLPNSENIINQKMDVDYYGNFIKLILRLNNILMNIESIAKIFNDVIIINKIYGYQEKLIRDIITTESLYI</sequence>
<dbReference type="AlphaFoldDB" id="A0A6C0ECW2"/>
<keyword evidence="2" id="KW-0378">Hydrolase</keyword>
<feature type="domain" description="Helicase C-terminal" evidence="6">
    <location>
        <begin position="306"/>
        <end position="478"/>
    </location>
</feature>
<dbReference type="GO" id="GO:0005634">
    <property type="term" value="C:nucleus"/>
    <property type="evidence" value="ECO:0007669"/>
    <property type="project" value="TreeGrafter"/>
</dbReference>
<dbReference type="Gene3D" id="3.40.50.300">
    <property type="entry name" value="P-loop containing nucleotide triphosphate hydrolases"/>
    <property type="match status" value="2"/>
</dbReference>
<accession>A0A6C0ECW2</accession>
<dbReference type="Gene3D" id="1.10.3380.30">
    <property type="match status" value="1"/>
</dbReference>
<dbReference type="InterPro" id="IPR050699">
    <property type="entry name" value="RNA-DNA_Helicase"/>
</dbReference>
<dbReference type="GO" id="GO:0000460">
    <property type="term" value="P:maturation of 5.8S rRNA"/>
    <property type="evidence" value="ECO:0007669"/>
    <property type="project" value="TreeGrafter"/>
</dbReference>
<dbReference type="InterPro" id="IPR014001">
    <property type="entry name" value="Helicase_ATP-bd"/>
</dbReference>
<dbReference type="PANTHER" id="PTHR12131:SF7">
    <property type="entry name" value="EXOSOME RNA HELICASE MTR4"/>
    <property type="match status" value="1"/>
</dbReference>